<feature type="domain" description="YjeF C-terminal" evidence="7">
    <location>
        <begin position="5"/>
        <end position="279"/>
    </location>
</feature>
<dbReference type="HAMAP" id="MF_01965">
    <property type="entry name" value="NADHX_dehydratase"/>
    <property type="match status" value="1"/>
</dbReference>
<evidence type="ECO:0000256" key="5">
    <source>
        <dbReference type="ARBA" id="ARBA00023239"/>
    </source>
</evidence>
<evidence type="ECO:0000256" key="2">
    <source>
        <dbReference type="ARBA" id="ARBA00022840"/>
    </source>
</evidence>
<feature type="binding site" evidence="6">
    <location>
        <position position="222"/>
    </location>
    <ligand>
        <name>(6S)-NADPHX</name>
        <dbReference type="ChEBI" id="CHEBI:64076"/>
    </ligand>
</feature>
<comment type="cofactor">
    <cofactor evidence="6">
        <name>Mg(2+)</name>
        <dbReference type="ChEBI" id="CHEBI:18420"/>
    </cofactor>
</comment>
<dbReference type="Proteomes" id="UP000284109">
    <property type="component" value="Unassembled WGS sequence"/>
</dbReference>
<dbReference type="SUPFAM" id="SSF53613">
    <property type="entry name" value="Ribokinase-like"/>
    <property type="match status" value="1"/>
</dbReference>
<keyword evidence="4 6" id="KW-0520">NAD</keyword>
<accession>A0A417ZFQ8</accession>
<protein>
    <recommendedName>
        <fullName evidence="6">ADP-dependent (S)-NAD(P)H-hydrate dehydratase</fullName>
        <ecNumber evidence="6">4.2.1.136</ecNumber>
    </recommendedName>
    <alternativeName>
        <fullName evidence="6">ADP-dependent NAD(P)HX dehydratase</fullName>
    </alternativeName>
</protein>
<comment type="subunit">
    <text evidence="6">Homotetramer.</text>
</comment>
<dbReference type="InterPro" id="IPR029056">
    <property type="entry name" value="Ribokinase-like"/>
</dbReference>
<dbReference type="RefSeq" id="WP_118902471.1">
    <property type="nucleotide sequence ID" value="NZ_QOCR01000004.1"/>
</dbReference>
<keyword evidence="5 6" id="KW-0456">Lyase</keyword>
<dbReference type="GO" id="GO:0046496">
    <property type="term" value="P:nicotinamide nucleotide metabolic process"/>
    <property type="evidence" value="ECO:0007669"/>
    <property type="project" value="UniProtKB-UniRule"/>
</dbReference>
<name>A0A417ZFQ8_9LACO</name>
<evidence type="ECO:0000256" key="6">
    <source>
        <dbReference type="HAMAP-Rule" id="MF_01965"/>
    </source>
</evidence>
<sequence>MKKLTTKILNDVIQPRPHNSYKGTFGKVLLIAGSANFGGAAIMAATAAVYTGAGLVSVATSVDNFASLHARLPEAMVLDLNNFKPLLELLTSVNVIAIGPGLEVTTNNAQLLTAIIEKVSQQQCLIIDASAITLLAQYQIDLQHCQAQVILTPHQIEWQRLSGLTPQQQTTTNNYQYLQQIAAPQTALILKGAPSHIYFNNEAEIYENTLGTPAMATGGMGDTLTGMIAGFAAQFSNWHDAVLAAVFLHSYGAELLAKDNYVVLPTMIDQYLPQWMNQFAHAKDSSVNH</sequence>
<comment type="catalytic activity">
    <reaction evidence="6">
        <text>(6S)-NADPHX + ADP = AMP + phosphate + NADPH + H(+)</text>
        <dbReference type="Rhea" id="RHEA:32235"/>
        <dbReference type="ChEBI" id="CHEBI:15378"/>
        <dbReference type="ChEBI" id="CHEBI:43474"/>
        <dbReference type="ChEBI" id="CHEBI:57783"/>
        <dbReference type="ChEBI" id="CHEBI:64076"/>
        <dbReference type="ChEBI" id="CHEBI:456215"/>
        <dbReference type="ChEBI" id="CHEBI:456216"/>
        <dbReference type="EC" id="4.2.1.136"/>
    </reaction>
</comment>
<dbReference type="AlphaFoldDB" id="A0A417ZFQ8"/>
<evidence type="ECO:0000256" key="1">
    <source>
        <dbReference type="ARBA" id="ARBA00022741"/>
    </source>
</evidence>
<comment type="similarity">
    <text evidence="6">Belongs to the NnrD/CARKD family.</text>
</comment>
<dbReference type="PANTHER" id="PTHR12592:SF0">
    <property type="entry name" value="ATP-DEPENDENT (S)-NAD(P)H-HYDRATE DEHYDRATASE"/>
    <property type="match status" value="1"/>
</dbReference>
<keyword evidence="1 6" id="KW-0547">Nucleotide-binding</keyword>
<dbReference type="PROSITE" id="PS01050">
    <property type="entry name" value="YJEF_C_2"/>
    <property type="match status" value="1"/>
</dbReference>
<dbReference type="EC" id="4.2.1.136" evidence="6"/>
<evidence type="ECO:0000313" key="8">
    <source>
        <dbReference type="EMBL" id="RHW50102.1"/>
    </source>
</evidence>
<evidence type="ECO:0000259" key="7">
    <source>
        <dbReference type="PROSITE" id="PS51383"/>
    </source>
</evidence>
<dbReference type="InterPro" id="IPR000631">
    <property type="entry name" value="CARKD"/>
</dbReference>
<evidence type="ECO:0000256" key="3">
    <source>
        <dbReference type="ARBA" id="ARBA00022857"/>
    </source>
</evidence>
<dbReference type="CDD" id="cd01171">
    <property type="entry name" value="YXKO-related"/>
    <property type="match status" value="1"/>
</dbReference>
<dbReference type="EMBL" id="QOCR01000004">
    <property type="protein sequence ID" value="RHW50102.1"/>
    <property type="molecule type" value="Genomic_DNA"/>
</dbReference>
<feature type="binding site" evidence="6">
    <location>
        <position position="40"/>
    </location>
    <ligand>
        <name>(6S)-NADPHX</name>
        <dbReference type="ChEBI" id="CHEBI:64076"/>
    </ligand>
</feature>
<dbReference type="NCBIfam" id="TIGR00196">
    <property type="entry name" value="yjeF_cterm"/>
    <property type="match status" value="1"/>
</dbReference>
<dbReference type="InterPro" id="IPR017953">
    <property type="entry name" value="Carbohydrate_kinase_pred_CS"/>
</dbReference>
<comment type="caution">
    <text evidence="8">The sequence shown here is derived from an EMBL/GenBank/DDBJ whole genome shotgun (WGS) entry which is preliminary data.</text>
</comment>
<feature type="binding site" evidence="6">
    <location>
        <position position="221"/>
    </location>
    <ligand>
        <name>AMP</name>
        <dbReference type="ChEBI" id="CHEBI:456215"/>
    </ligand>
</feature>
<dbReference type="Gene3D" id="3.40.1190.20">
    <property type="match status" value="1"/>
</dbReference>
<dbReference type="GO" id="GO:0110051">
    <property type="term" value="P:metabolite repair"/>
    <property type="evidence" value="ECO:0007669"/>
    <property type="project" value="TreeGrafter"/>
</dbReference>
<keyword evidence="9" id="KW-1185">Reference proteome</keyword>
<evidence type="ECO:0000256" key="4">
    <source>
        <dbReference type="ARBA" id="ARBA00023027"/>
    </source>
</evidence>
<comment type="catalytic activity">
    <reaction evidence="6">
        <text>(6S)-NADHX + ADP = AMP + phosphate + NADH + H(+)</text>
        <dbReference type="Rhea" id="RHEA:32223"/>
        <dbReference type="ChEBI" id="CHEBI:15378"/>
        <dbReference type="ChEBI" id="CHEBI:43474"/>
        <dbReference type="ChEBI" id="CHEBI:57945"/>
        <dbReference type="ChEBI" id="CHEBI:64074"/>
        <dbReference type="ChEBI" id="CHEBI:456215"/>
        <dbReference type="ChEBI" id="CHEBI:456216"/>
        <dbReference type="EC" id="4.2.1.136"/>
    </reaction>
</comment>
<organism evidence="8 9">
    <name type="scientific">Bombilactobacillus bombi</name>
    <dbReference type="NCBI Taxonomy" id="1303590"/>
    <lineage>
        <taxon>Bacteria</taxon>
        <taxon>Bacillati</taxon>
        <taxon>Bacillota</taxon>
        <taxon>Bacilli</taxon>
        <taxon>Lactobacillales</taxon>
        <taxon>Lactobacillaceae</taxon>
        <taxon>Bombilactobacillus</taxon>
    </lineage>
</organism>
<evidence type="ECO:0000313" key="9">
    <source>
        <dbReference type="Proteomes" id="UP000284109"/>
    </source>
</evidence>
<dbReference type="OrthoDB" id="9806925at2"/>
<dbReference type="PANTHER" id="PTHR12592">
    <property type="entry name" value="ATP-DEPENDENT (S)-NAD(P)H-HYDRATE DEHYDRATASE FAMILY MEMBER"/>
    <property type="match status" value="1"/>
</dbReference>
<dbReference type="GO" id="GO:0052856">
    <property type="term" value="F:NAD(P)HX epimerase activity"/>
    <property type="evidence" value="ECO:0007669"/>
    <property type="project" value="TreeGrafter"/>
</dbReference>
<dbReference type="GO" id="GO:0052855">
    <property type="term" value="F:ADP-dependent NAD(P)H-hydrate dehydratase activity"/>
    <property type="evidence" value="ECO:0007669"/>
    <property type="project" value="UniProtKB-UniRule"/>
</dbReference>
<feature type="binding site" evidence="6">
    <location>
        <begin position="191"/>
        <end position="195"/>
    </location>
    <ligand>
        <name>AMP</name>
        <dbReference type="ChEBI" id="CHEBI:456215"/>
    </ligand>
</feature>
<dbReference type="Pfam" id="PF01256">
    <property type="entry name" value="Carb_kinase"/>
    <property type="match status" value="1"/>
</dbReference>
<reference evidence="8 9" key="1">
    <citation type="submission" date="2018-07" db="EMBL/GenBank/DDBJ databases">
        <title>Genome sequences of six Lactobacillus spp. isolated from bumble bee guts.</title>
        <authorList>
            <person name="Motta E.V.S."/>
            <person name="Moran N.A."/>
        </authorList>
    </citation>
    <scope>NUCLEOTIDE SEQUENCE [LARGE SCALE GENOMIC DNA]</scope>
    <source>
        <strain evidence="8 9">BI-1.1</strain>
    </source>
</reference>
<keyword evidence="2 6" id="KW-0067">ATP-binding</keyword>
<feature type="binding site" evidence="6">
    <location>
        <position position="154"/>
    </location>
    <ligand>
        <name>(6S)-NADPHX</name>
        <dbReference type="ChEBI" id="CHEBI:64076"/>
    </ligand>
</feature>
<feature type="binding site" evidence="6">
    <location>
        <position position="101"/>
    </location>
    <ligand>
        <name>(6S)-NADPHX</name>
        <dbReference type="ChEBI" id="CHEBI:64076"/>
    </ligand>
</feature>
<comment type="function">
    <text evidence="6">Catalyzes the dehydration of the S-form of NAD(P)HX at the expense of ADP, which is converted to AMP. Together with NAD(P)HX epimerase, which catalyzes the epimerization of the S- and R-forms, the enzyme allows the repair of both epimers of NAD(P)HX, a damaged form of NAD(P)H that is a result of enzymatic or heat-dependent hydration.</text>
</comment>
<proteinExistence type="inferred from homology"/>
<gene>
    <name evidence="6" type="primary">nnrD</name>
    <name evidence="8" type="ORF">DS831_08055</name>
</gene>
<dbReference type="PROSITE" id="PS51383">
    <property type="entry name" value="YJEF_C_3"/>
    <property type="match status" value="1"/>
</dbReference>
<dbReference type="GO" id="GO:0005524">
    <property type="term" value="F:ATP binding"/>
    <property type="evidence" value="ECO:0007669"/>
    <property type="project" value="UniProtKB-KW"/>
</dbReference>
<keyword evidence="3 6" id="KW-0521">NADP</keyword>